<reference evidence="2" key="1">
    <citation type="journal article" date="2021" name="PeerJ">
        <title>Extensive microbial diversity within the chicken gut microbiome revealed by metagenomics and culture.</title>
        <authorList>
            <person name="Gilroy R."/>
            <person name="Ravi A."/>
            <person name="Getino M."/>
            <person name="Pursley I."/>
            <person name="Horton D.L."/>
            <person name="Alikhan N.F."/>
            <person name="Baker D."/>
            <person name="Gharbi K."/>
            <person name="Hall N."/>
            <person name="Watson M."/>
            <person name="Adriaenssens E.M."/>
            <person name="Foster-Nyarko E."/>
            <person name="Jarju S."/>
            <person name="Secka A."/>
            <person name="Antonio M."/>
            <person name="Oren A."/>
            <person name="Chaudhuri R.R."/>
            <person name="La Ragione R."/>
            <person name="Hildebrand F."/>
            <person name="Pallen M.J."/>
        </authorList>
    </citation>
    <scope>NUCLEOTIDE SEQUENCE</scope>
    <source>
        <strain evidence="2">CHK165-2605</strain>
    </source>
</reference>
<dbReference type="Gene3D" id="3.90.70.10">
    <property type="entry name" value="Cysteine proteinases"/>
    <property type="match status" value="1"/>
</dbReference>
<feature type="domain" description="Peptidase C39-like" evidence="1">
    <location>
        <begin position="734"/>
        <end position="802"/>
    </location>
</feature>
<proteinExistence type="predicted"/>
<gene>
    <name evidence="2" type="ORF">H9756_06460</name>
</gene>
<dbReference type="InterPro" id="IPR039564">
    <property type="entry name" value="Peptidase_C39-like"/>
</dbReference>
<evidence type="ECO:0000313" key="2">
    <source>
        <dbReference type="EMBL" id="HJC43308.1"/>
    </source>
</evidence>
<sequence>MKKRIIKAGVLIAVFIAALVISSLVINSGTEDEIVDMGAPTLPRISFTVDGTEVNPLFGYVQDMDITAMRDTITPLGADGSLTMNIEDDGNDISDIRYEVYSLDGEDMYADGEADVPDEGEQVSLSIGNILSDEVREAVLKVILTADDETVSYYTRIAAPSDLTTGKCLEYAMDFHDKAINKEGTEDLESHLEPGDESDNTTYQTVNIHSDVTHVQWGDLSPEIVGDVEWSIKESNTVYTSILAKYQVSCQDENGDTALYNVKEFFRVRFLVDTIYLLDYNRDMEQIFQGTASEFDDNGILFGITSQDDVQYETNSDETIVAFVQERNLWLYNGEEDELTEVFSFSDQEGRDMRSKNDQHAVRIISMDNDGNLAFAVYGYMNRGYHEGEVGVGIYYFSVDTNAIEEKAFIPSTKSYAIAADELGKMVYYNHDQSMLYVLADGTLYQIDLDNDKQTTLAKGLTEEQYAVSDDGHLMAYQTTGGTEDGKEDTKKNNADGGAGTAGSAICVMNLKSGDTYTIDAGEGETVRPLGFINGDFVFGKARSSDEGTTVAGEEVSPMYEIEIRNSDNKTEAQYSFEDQNIYTTDILIEENLLTLNRVVKEGKTYNSTSQEYITNNQEREESSVTLEKYSTDVKETQLRLTFADGIGNTEPELIKPGQIASKEPLTVTLSGSDSGEKFYVYGMGELVAIYDKAGYAIQRANELSGVVISSNQEYVWERGNRDLVYSTDAAAFSKESGETSLAACERYMERYEAHQVDLTGCTLDQVLYVINRGCPVIALVDSNHAVLLTGYTMTDITYIDPDDGKSHTAGISALEKQTESSGNVFIGYIK</sequence>
<name>A0A9D2P6M0_9FIRM</name>
<dbReference type="AlphaFoldDB" id="A0A9D2P6M0"/>
<accession>A0A9D2P6M0</accession>
<evidence type="ECO:0000313" key="3">
    <source>
        <dbReference type="Proteomes" id="UP000823895"/>
    </source>
</evidence>
<dbReference type="EMBL" id="DWWI01000140">
    <property type="protein sequence ID" value="HJC43308.1"/>
    <property type="molecule type" value="Genomic_DNA"/>
</dbReference>
<dbReference type="Pfam" id="PF13529">
    <property type="entry name" value="Peptidase_C39_2"/>
    <property type="match status" value="1"/>
</dbReference>
<protein>
    <submittedName>
        <fullName evidence="2">C39 family peptidase</fullName>
    </submittedName>
</protein>
<evidence type="ECO:0000259" key="1">
    <source>
        <dbReference type="Pfam" id="PF13529"/>
    </source>
</evidence>
<dbReference type="Proteomes" id="UP000823895">
    <property type="component" value="Unassembled WGS sequence"/>
</dbReference>
<reference evidence="2" key="2">
    <citation type="submission" date="2021-04" db="EMBL/GenBank/DDBJ databases">
        <authorList>
            <person name="Gilroy R."/>
        </authorList>
    </citation>
    <scope>NUCLEOTIDE SEQUENCE</scope>
    <source>
        <strain evidence="2">CHK165-2605</strain>
    </source>
</reference>
<organism evidence="2 3">
    <name type="scientific">Candidatus Mediterraneibacter gallistercoris</name>
    <dbReference type="NCBI Taxonomy" id="2838671"/>
    <lineage>
        <taxon>Bacteria</taxon>
        <taxon>Bacillati</taxon>
        <taxon>Bacillota</taxon>
        <taxon>Clostridia</taxon>
        <taxon>Lachnospirales</taxon>
        <taxon>Lachnospiraceae</taxon>
        <taxon>Mediterraneibacter</taxon>
    </lineage>
</organism>
<comment type="caution">
    <text evidence="2">The sequence shown here is derived from an EMBL/GenBank/DDBJ whole genome shotgun (WGS) entry which is preliminary data.</text>
</comment>
<dbReference type="SUPFAM" id="SSF82171">
    <property type="entry name" value="DPP6 N-terminal domain-like"/>
    <property type="match status" value="1"/>
</dbReference>